<feature type="signal peptide" evidence="1">
    <location>
        <begin position="1"/>
        <end position="19"/>
    </location>
</feature>
<dbReference type="AlphaFoldDB" id="A0A090EJI4"/>
<dbReference type="Pfam" id="PF13670">
    <property type="entry name" value="PepSY_2"/>
    <property type="match status" value="1"/>
</dbReference>
<sequence>MKGLILTALALTVAGPAFAGDRCDVPTNEWQPREALQKKLEGEGWKVRSIKTENGCYEAKAVDANGKRLEGVFNPKTLESVGADSDDG</sequence>
<evidence type="ECO:0000313" key="6">
    <source>
        <dbReference type="Proteomes" id="UP000045285"/>
    </source>
</evidence>
<evidence type="ECO:0000256" key="1">
    <source>
        <dbReference type="SAM" id="SignalP"/>
    </source>
</evidence>
<reference evidence="6" key="1">
    <citation type="submission" date="2014-08" db="EMBL/GenBank/DDBJ databases">
        <authorList>
            <person name="Moulin L."/>
        </authorList>
    </citation>
    <scope>NUCLEOTIDE SEQUENCE [LARGE SCALE GENOMIC DNA]</scope>
</reference>
<organism evidence="3 6">
    <name type="scientific">Mesorhizobium plurifarium</name>
    <dbReference type="NCBI Taxonomy" id="69974"/>
    <lineage>
        <taxon>Bacteria</taxon>
        <taxon>Pseudomonadati</taxon>
        <taxon>Pseudomonadota</taxon>
        <taxon>Alphaproteobacteria</taxon>
        <taxon>Hyphomicrobiales</taxon>
        <taxon>Phyllobacteriaceae</taxon>
        <taxon>Mesorhizobium</taxon>
    </lineage>
</organism>
<evidence type="ECO:0000313" key="3">
    <source>
        <dbReference type="EMBL" id="CDX28529.1"/>
    </source>
</evidence>
<dbReference type="EMBL" id="CCNB01000043">
    <property type="protein sequence ID" value="CDX43642.1"/>
    <property type="molecule type" value="Genomic_DNA"/>
</dbReference>
<dbReference type="EMBL" id="CCNE01000012">
    <property type="protein sequence ID" value="CDX54566.1"/>
    <property type="molecule type" value="Genomic_DNA"/>
</dbReference>
<dbReference type="Proteomes" id="UP000046122">
    <property type="component" value="Unassembled WGS sequence"/>
</dbReference>
<dbReference type="EMBL" id="CCMZ01000075">
    <property type="protein sequence ID" value="CDX28529.1"/>
    <property type="molecule type" value="Genomic_DNA"/>
</dbReference>
<name>A0A090EJI4_MESPL</name>
<feature type="domain" description="PepSY" evidence="2">
    <location>
        <begin position="4"/>
        <end position="81"/>
    </location>
</feature>
<keyword evidence="6" id="KW-1185">Reference proteome</keyword>
<reference evidence="7 8" key="2">
    <citation type="submission" date="2014-08" db="EMBL/GenBank/DDBJ databases">
        <authorList>
            <person name="Moulin Lionel"/>
        </authorList>
    </citation>
    <scope>NUCLEOTIDE SEQUENCE [LARGE SCALE GENOMIC DNA]</scope>
</reference>
<feature type="chain" id="PRO_5007380920" description="PepSY domain-containing protein" evidence="1">
    <location>
        <begin position="20"/>
        <end position="88"/>
    </location>
</feature>
<evidence type="ECO:0000313" key="4">
    <source>
        <dbReference type="EMBL" id="CDX43642.1"/>
    </source>
</evidence>
<dbReference type="InterPro" id="IPR025711">
    <property type="entry name" value="PepSY"/>
</dbReference>
<dbReference type="STRING" id="69974.MPLDJ20_60295"/>
<dbReference type="GeneID" id="31892821"/>
<evidence type="ECO:0000313" key="5">
    <source>
        <dbReference type="EMBL" id="CDX54566.1"/>
    </source>
</evidence>
<dbReference type="Proteomes" id="UP000045285">
    <property type="component" value="Unassembled WGS sequence"/>
</dbReference>
<keyword evidence="1" id="KW-0732">Signal</keyword>
<protein>
    <recommendedName>
        <fullName evidence="2">PepSY domain-containing protein</fullName>
    </recommendedName>
</protein>
<evidence type="ECO:0000259" key="2">
    <source>
        <dbReference type="Pfam" id="PF13670"/>
    </source>
</evidence>
<evidence type="ECO:0000313" key="7">
    <source>
        <dbReference type="Proteomes" id="UP000046122"/>
    </source>
</evidence>
<proteinExistence type="predicted"/>
<gene>
    <name evidence="3" type="ORF">MPL3356_80333</name>
    <name evidence="5" type="ORF">MPL3365_20062</name>
    <name evidence="4" type="ORF">MPLDJ20_60295</name>
</gene>
<dbReference type="Proteomes" id="UP000046373">
    <property type="component" value="Unassembled WGS sequence"/>
</dbReference>
<dbReference type="RefSeq" id="WP_040989764.1">
    <property type="nucleotide sequence ID" value="NZ_CCNB01000043.1"/>
</dbReference>
<evidence type="ECO:0000313" key="8">
    <source>
        <dbReference type="Proteomes" id="UP000046373"/>
    </source>
</evidence>
<accession>A0A090EJI4</accession>